<organism evidence="2 3">
    <name type="scientific">Actinomyces johnsonii F0510</name>
    <dbReference type="NCBI Taxonomy" id="1227262"/>
    <lineage>
        <taxon>Bacteria</taxon>
        <taxon>Bacillati</taxon>
        <taxon>Actinomycetota</taxon>
        <taxon>Actinomycetes</taxon>
        <taxon>Actinomycetales</taxon>
        <taxon>Actinomycetaceae</taxon>
        <taxon>Actinomyces</taxon>
    </lineage>
</organism>
<gene>
    <name evidence="2" type="ORF">HMPREF1549_01765</name>
</gene>
<feature type="compositionally biased region" description="Gly residues" evidence="1">
    <location>
        <begin position="1"/>
        <end position="11"/>
    </location>
</feature>
<name>U1Q8J1_9ACTO</name>
<reference evidence="2 3" key="1">
    <citation type="submission" date="2013-06" db="EMBL/GenBank/DDBJ databases">
        <authorList>
            <person name="Weinstock G."/>
            <person name="Sodergren E."/>
            <person name="Lobos E.A."/>
            <person name="Fulton L."/>
            <person name="Fulton R."/>
            <person name="Courtney L."/>
            <person name="Fronick C."/>
            <person name="O'Laughlin M."/>
            <person name="Godfrey J."/>
            <person name="Wilson R.M."/>
            <person name="Miner T."/>
            <person name="Farmer C."/>
            <person name="Delehaunty K."/>
            <person name="Cordes M."/>
            <person name="Minx P."/>
            <person name="Tomlinson C."/>
            <person name="Chen J."/>
            <person name="Wollam A."/>
            <person name="Pepin K.H."/>
            <person name="Bhonagiri V."/>
            <person name="Zhang X."/>
            <person name="Warren W."/>
            <person name="Mitreva M."/>
            <person name="Mardis E.R."/>
            <person name="Wilson R.K."/>
        </authorList>
    </citation>
    <scope>NUCLEOTIDE SEQUENCE [LARGE SCALE GENOMIC DNA]</scope>
    <source>
        <strain evidence="2 3">F0510</strain>
    </source>
</reference>
<proteinExistence type="predicted"/>
<feature type="region of interest" description="Disordered" evidence="1">
    <location>
        <begin position="1"/>
        <end position="44"/>
    </location>
</feature>
<feature type="compositionally biased region" description="Basic and acidic residues" evidence="1">
    <location>
        <begin position="34"/>
        <end position="44"/>
    </location>
</feature>
<protein>
    <submittedName>
        <fullName evidence="2">Uncharacterized protein</fullName>
    </submittedName>
</protein>
<accession>U1Q8J1</accession>
<dbReference type="Proteomes" id="UP000016498">
    <property type="component" value="Unassembled WGS sequence"/>
</dbReference>
<dbReference type="HOGENOM" id="CLU_3211332_0_0_11"/>
<evidence type="ECO:0000256" key="1">
    <source>
        <dbReference type="SAM" id="MobiDB-lite"/>
    </source>
</evidence>
<dbReference type="AlphaFoldDB" id="U1Q8J1"/>
<sequence>MLPAVPGGGGQHVNSITHREPGPCRCRPNPHNVVQKESRTCLRA</sequence>
<evidence type="ECO:0000313" key="2">
    <source>
        <dbReference type="EMBL" id="ERH18384.1"/>
    </source>
</evidence>
<dbReference type="EMBL" id="AWSD01000181">
    <property type="protein sequence ID" value="ERH18384.1"/>
    <property type="molecule type" value="Genomic_DNA"/>
</dbReference>
<comment type="caution">
    <text evidence="2">The sequence shown here is derived from an EMBL/GenBank/DDBJ whole genome shotgun (WGS) entry which is preliminary data.</text>
</comment>
<evidence type="ECO:0000313" key="3">
    <source>
        <dbReference type="Proteomes" id="UP000016498"/>
    </source>
</evidence>